<feature type="transmembrane region" description="Helical" evidence="9">
    <location>
        <begin position="127"/>
        <end position="154"/>
    </location>
</feature>
<sequence length="724" mass="80366">MNASRPKSWLIKGLAMVSLAIAYYLTAELGRHLASTPQSVTPVWLPDGIASAAVLLLGFWICPGIWLGAFLANVWAFWDASSIATILVSLLKASSIGVGTTLGTLIGASLLQRFHREGELLSRPLHIFQFVVLTGLTGPIVNATVGVTTLTIAGNVPWSAFATNWLTWWISNVAGILIVTPLLLSWVPLLASHRFAIQQLSLHWLRSPRTPLHRPAAFFWQFGEAILLLVTAVAVARITLWSPLSIKFLVLPFLVWSAFRYGVPGATLAIALLSAIAVVATVHGFGPFINRDFNLSLLMLQAFIGVVVLTTLVLAAAITQQRKIERKLREQTYQLGLTLESLRELKERFELFLRASNDGVWDWNFVTNEIYFSPRWKEMIGYGDHELPNTLSSWSKVIFSEDYVTALKLVEDYNAGRVSQFLTTQRLHHRNGSTVYVLSRAIHIKDAQNQVIRMVGAHTDITDLLEIQQELQRSKTAIEQQFQRALLLKKITQEIRKSLDANQIFAIAATQVGQAFQVNRCLIYSYTSTPTPQLPLVAEYLQPGYSSLLGQEIPLAGNPHAMTLLAQDEAIASPDVDADPLLHPVSWLCQQLGLQSMLAVRTSYQGQPNGLIALHQCDRRHLWTADEIELLESVATQVGIALAQAYLLEQERQQREQLTLKNAALEQATQEAEAANRAKSEFLAMMSHEIRTPMNAVIGMTGLLLDMQLPPRAARLCGDDSQQQ</sequence>
<name>A0A098TJL8_9CYAN</name>
<dbReference type="Pfam" id="PF01590">
    <property type="entry name" value="GAF"/>
    <property type="match status" value="1"/>
</dbReference>
<dbReference type="PANTHER" id="PTHR24423">
    <property type="entry name" value="TWO-COMPONENT SENSOR HISTIDINE KINASE"/>
    <property type="match status" value="1"/>
</dbReference>
<reference evidence="11 12" key="1">
    <citation type="journal article" date="2014" name="Mol. Ecol.">
        <title>Evolution of Synechococcus.</title>
        <authorList>
            <person name="Dvorak P."/>
            <person name="Casamatta D."/>
            <person name="Hasler P."/>
            <person name="Poulickova A."/>
            <person name="Ondrej V."/>
            <person name="Sanges R."/>
        </authorList>
    </citation>
    <scope>NUCLEOTIDE SEQUENCE [LARGE SCALE GENOMIC DNA]</scope>
    <source>
        <strain evidence="11 12">CAUP A 1101</strain>
    </source>
</reference>
<keyword evidence="7 9" id="KW-0472">Membrane</keyword>
<evidence type="ECO:0000256" key="5">
    <source>
        <dbReference type="ARBA" id="ARBA00022692"/>
    </source>
</evidence>
<feature type="transmembrane region" description="Helical" evidence="9">
    <location>
        <begin position="6"/>
        <end position="27"/>
    </location>
</feature>
<keyword evidence="5 9" id="KW-0812">Transmembrane</keyword>
<evidence type="ECO:0000256" key="8">
    <source>
        <dbReference type="SAM" id="Coils"/>
    </source>
</evidence>
<dbReference type="InterPro" id="IPR036097">
    <property type="entry name" value="HisK_dim/P_sf"/>
</dbReference>
<feature type="transmembrane region" description="Helical" evidence="9">
    <location>
        <begin position="266"/>
        <end position="286"/>
    </location>
</feature>
<evidence type="ECO:0000256" key="2">
    <source>
        <dbReference type="ARBA" id="ARBA00004651"/>
    </source>
</evidence>
<dbReference type="SUPFAM" id="SSF55781">
    <property type="entry name" value="GAF domain-like"/>
    <property type="match status" value="1"/>
</dbReference>
<dbReference type="GO" id="GO:0046872">
    <property type="term" value="F:metal ion binding"/>
    <property type="evidence" value="ECO:0007669"/>
    <property type="project" value="UniProtKB-KW"/>
</dbReference>
<evidence type="ECO:0000256" key="6">
    <source>
        <dbReference type="ARBA" id="ARBA00022989"/>
    </source>
</evidence>
<feature type="domain" description="PAC" evidence="10">
    <location>
        <begin position="421"/>
        <end position="473"/>
    </location>
</feature>
<dbReference type="Proteomes" id="UP000030170">
    <property type="component" value="Unassembled WGS sequence"/>
</dbReference>
<dbReference type="GO" id="GO:0038199">
    <property type="term" value="F:ethylene receptor activity"/>
    <property type="evidence" value="ECO:0007669"/>
    <property type="project" value="TreeGrafter"/>
</dbReference>
<dbReference type="InterPro" id="IPR013655">
    <property type="entry name" value="PAS_fold_3"/>
</dbReference>
<keyword evidence="12" id="KW-1185">Reference proteome</keyword>
<evidence type="ECO:0000256" key="9">
    <source>
        <dbReference type="SAM" id="Phobius"/>
    </source>
</evidence>
<dbReference type="SMART" id="SM00086">
    <property type="entry name" value="PAC"/>
    <property type="match status" value="1"/>
</dbReference>
<dbReference type="CDD" id="cd00082">
    <property type="entry name" value="HisKA"/>
    <property type="match status" value="1"/>
</dbReference>
<dbReference type="Gene3D" id="3.30.450.20">
    <property type="entry name" value="PAS domain"/>
    <property type="match status" value="1"/>
</dbReference>
<feature type="coiled-coil region" evidence="8">
    <location>
        <begin position="648"/>
        <end position="685"/>
    </location>
</feature>
<dbReference type="GO" id="GO:0005524">
    <property type="term" value="F:ATP binding"/>
    <property type="evidence" value="ECO:0007669"/>
    <property type="project" value="UniProtKB-KW"/>
</dbReference>
<dbReference type="Gene3D" id="1.10.287.130">
    <property type="match status" value="1"/>
</dbReference>
<dbReference type="NCBIfam" id="TIGR00229">
    <property type="entry name" value="sensory_box"/>
    <property type="match status" value="1"/>
</dbReference>
<dbReference type="InterPro" id="IPR029016">
    <property type="entry name" value="GAF-like_dom_sf"/>
</dbReference>
<dbReference type="CDD" id="cd00130">
    <property type="entry name" value="PAS"/>
    <property type="match status" value="1"/>
</dbReference>
<comment type="subcellular location">
    <subcellularLocation>
        <location evidence="2">Cell membrane</location>
        <topology evidence="2">Multi-pass membrane protein</topology>
    </subcellularLocation>
</comment>
<dbReference type="AlphaFoldDB" id="A0A098TJL8"/>
<comment type="caution">
    <text evidence="11">The sequence shown here is derived from an EMBL/GenBank/DDBJ whole genome shotgun (WGS) entry which is preliminary data.</text>
</comment>
<feature type="transmembrane region" description="Helical" evidence="9">
    <location>
        <begin position="298"/>
        <end position="319"/>
    </location>
</feature>
<feature type="transmembrane region" description="Helical" evidence="9">
    <location>
        <begin position="48"/>
        <end position="77"/>
    </location>
</feature>
<organism evidence="11 12">
    <name type="scientific">Neosynechococcus sphagnicola sy1</name>
    <dbReference type="NCBI Taxonomy" id="1497020"/>
    <lineage>
        <taxon>Bacteria</taxon>
        <taxon>Bacillati</taxon>
        <taxon>Cyanobacteriota</taxon>
        <taxon>Cyanophyceae</taxon>
        <taxon>Neosynechococcales</taxon>
        <taxon>Neosynechococcaceae</taxon>
        <taxon>Neosynechococcus</taxon>
    </lineage>
</organism>
<dbReference type="SMART" id="SM00091">
    <property type="entry name" value="PAS"/>
    <property type="match status" value="1"/>
</dbReference>
<dbReference type="InterPro" id="IPR003018">
    <property type="entry name" value="GAF"/>
</dbReference>
<keyword evidence="6 9" id="KW-1133">Transmembrane helix</keyword>
<evidence type="ECO:0000256" key="3">
    <source>
        <dbReference type="ARBA" id="ARBA00012438"/>
    </source>
</evidence>
<feature type="transmembrane region" description="Helical" evidence="9">
    <location>
        <begin position="212"/>
        <end position="234"/>
    </location>
</feature>
<dbReference type="EC" id="2.7.13.3" evidence="3"/>
<feature type="transmembrane region" description="Helical" evidence="9">
    <location>
        <begin position="166"/>
        <end position="191"/>
    </location>
</feature>
<dbReference type="RefSeq" id="WP_052128705.1">
    <property type="nucleotide sequence ID" value="NZ_JJML01000028.1"/>
</dbReference>
<dbReference type="Gene3D" id="3.30.450.40">
    <property type="match status" value="1"/>
</dbReference>
<dbReference type="GO" id="GO:0051740">
    <property type="term" value="F:ethylene binding"/>
    <property type="evidence" value="ECO:0007669"/>
    <property type="project" value="TreeGrafter"/>
</dbReference>
<feature type="transmembrane region" description="Helical" evidence="9">
    <location>
        <begin position="240"/>
        <end position="259"/>
    </location>
</feature>
<dbReference type="GO" id="GO:0010105">
    <property type="term" value="P:negative regulation of ethylene-activated signaling pathway"/>
    <property type="evidence" value="ECO:0007669"/>
    <property type="project" value="UniProtKB-ARBA"/>
</dbReference>
<evidence type="ECO:0000256" key="7">
    <source>
        <dbReference type="ARBA" id="ARBA00023136"/>
    </source>
</evidence>
<dbReference type="EMBL" id="JJML01000028">
    <property type="protein sequence ID" value="KGF72386.1"/>
    <property type="molecule type" value="Genomic_DNA"/>
</dbReference>
<dbReference type="STRING" id="1497020.DO97_09285"/>
<keyword evidence="4" id="KW-1003">Cell membrane</keyword>
<gene>
    <name evidence="11" type="ORF">DO97_09285</name>
</gene>
<dbReference type="SUPFAM" id="SSF55785">
    <property type="entry name" value="PYP-like sensor domain (PAS domain)"/>
    <property type="match status" value="1"/>
</dbReference>
<dbReference type="GO" id="GO:0005886">
    <property type="term" value="C:plasma membrane"/>
    <property type="evidence" value="ECO:0007669"/>
    <property type="project" value="UniProtKB-SubCell"/>
</dbReference>
<evidence type="ECO:0000313" key="11">
    <source>
        <dbReference type="EMBL" id="KGF72386.1"/>
    </source>
</evidence>
<evidence type="ECO:0000313" key="12">
    <source>
        <dbReference type="Proteomes" id="UP000030170"/>
    </source>
</evidence>
<dbReference type="SMART" id="SM00065">
    <property type="entry name" value="GAF"/>
    <property type="match status" value="1"/>
</dbReference>
<accession>A0A098TJL8</accession>
<dbReference type="InterPro" id="IPR000014">
    <property type="entry name" value="PAS"/>
</dbReference>
<dbReference type="Pfam" id="PF05231">
    <property type="entry name" value="MASE1"/>
    <property type="match status" value="1"/>
</dbReference>
<dbReference type="Pfam" id="PF00512">
    <property type="entry name" value="HisKA"/>
    <property type="match status" value="1"/>
</dbReference>
<evidence type="ECO:0000256" key="4">
    <source>
        <dbReference type="ARBA" id="ARBA00022475"/>
    </source>
</evidence>
<protein>
    <recommendedName>
        <fullName evidence="3">histidine kinase</fullName>
        <ecNumber evidence="3">2.7.13.3</ecNumber>
    </recommendedName>
</protein>
<evidence type="ECO:0000256" key="1">
    <source>
        <dbReference type="ARBA" id="ARBA00000085"/>
    </source>
</evidence>
<dbReference type="InterPro" id="IPR003661">
    <property type="entry name" value="HisK_dim/P_dom"/>
</dbReference>
<dbReference type="Pfam" id="PF08447">
    <property type="entry name" value="PAS_3"/>
    <property type="match status" value="1"/>
</dbReference>
<dbReference type="InterPro" id="IPR007895">
    <property type="entry name" value="MASE1"/>
</dbReference>
<dbReference type="SUPFAM" id="SSF47384">
    <property type="entry name" value="Homodimeric domain of signal transducing histidine kinase"/>
    <property type="match status" value="1"/>
</dbReference>
<dbReference type="InterPro" id="IPR001610">
    <property type="entry name" value="PAC"/>
</dbReference>
<proteinExistence type="predicted"/>
<dbReference type="GO" id="GO:0000155">
    <property type="term" value="F:phosphorelay sensor kinase activity"/>
    <property type="evidence" value="ECO:0007669"/>
    <property type="project" value="InterPro"/>
</dbReference>
<dbReference type="PROSITE" id="PS50113">
    <property type="entry name" value="PAC"/>
    <property type="match status" value="1"/>
</dbReference>
<comment type="catalytic activity">
    <reaction evidence="1">
        <text>ATP + protein L-histidine = ADP + protein N-phospho-L-histidine.</text>
        <dbReference type="EC" id="2.7.13.3"/>
    </reaction>
</comment>
<feature type="transmembrane region" description="Helical" evidence="9">
    <location>
        <begin position="83"/>
        <end position="106"/>
    </location>
</feature>
<evidence type="ECO:0000259" key="10">
    <source>
        <dbReference type="PROSITE" id="PS50113"/>
    </source>
</evidence>
<dbReference type="InterPro" id="IPR000700">
    <property type="entry name" value="PAS-assoc_C"/>
</dbReference>
<dbReference type="InterPro" id="IPR035965">
    <property type="entry name" value="PAS-like_dom_sf"/>
</dbReference>
<keyword evidence="8" id="KW-0175">Coiled coil</keyword>